<organism evidence="2 3">
    <name type="scientific">Methylobacterium oryzae CBMB20</name>
    <dbReference type="NCBI Taxonomy" id="693986"/>
    <lineage>
        <taxon>Bacteria</taxon>
        <taxon>Pseudomonadati</taxon>
        <taxon>Pseudomonadota</taxon>
        <taxon>Alphaproteobacteria</taxon>
        <taxon>Hyphomicrobiales</taxon>
        <taxon>Methylobacteriaceae</taxon>
        <taxon>Methylobacterium</taxon>
    </lineage>
</organism>
<evidence type="ECO:0000313" key="3">
    <source>
        <dbReference type="Proteomes" id="UP000029492"/>
    </source>
</evidence>
<dbReference type="STRING" id="693986.MOC_3200"/>
<protein>
    <submittedName>
        <fullName evidence="2">Protein of unassigned function</fullName>
    </submittedName>
</protein>
<feature type="region of interest" description="Disordered" evidence="1">
    <location>
        <begin position="1"/>
        <end position="33"/>
    </location>
</feature>
<proteinExistence type="predicted"/>
<dbReference type="EMBL" id="CP003811">
    <property type="protein sequence ID" value="AIQ90955.1"/>
    <property type="molecule type" value="Genomic_DNA"/>
</dbReference>
<keyword evidence="3" id="KW-1185">Reference proteome</keyword>
<evidence type="ECO:0000313" key="2">
    <source>
        <dbReference type="EMBL" id="AIQ90955.1"/>
    </source>
</evidence>
<reference evidence="2 3" key="1">
    <citation type="journal article" date="2014" name="PLoS ONE">
        <title>Genome Information of Methylobacterium oryzae, a Plant-Probiotic Methylotroph in the Phyllosphere.</title>
        <authorList>
            <person name="Kwak M.J."/>
            <person name="Jeong H."/>
            <person name="Madhaiyan M."/>
            <person name="Lee Y."/>
            <person name="Sa T.M."/>
            <person name="Oh T.K."/>
            <person name="Kim J.F."/>
        </authorList>
    </citation>
    <scope>NUCLEOTIDE SEQUENCE [LARGE SCALE GENOMIC DNA]</scope>
    <source>
        <strain evidence="2 3">CBMB20</strain>
    </source>
</reference>
<accession>A0A089NWM7</accession>
<name>A0A089NWM7_9HYPH</name>
<dbReference type="HOGENOM" id="CLU_3235935_0_0_5"/>
<dbReference type="Proteomes" id="UP000029492">
    <property type="component" value="Chromosome"/>
</dbReference>
<sequence length="43" mass="4177">MSTSPAPVVARLPPATAEPGLGNPGRGGASPARLRAAKIVGRA</sequence>
<dbReference type="KEGG" id="mor:MOC_3200"/>
<evidence type="ECO:0000256" key="1">
    <source>
        <dbReference type="SAM" id="MobiDB-lite"/>
    </source>
</evidence>
<dbReference type="AlphaFoldDB" id="A0A089NWM7"/>
<gene>
    <name evidence="2" type="ORF">MOC_3200</name>
</gene>